<name>A0A3N0YAS5_ANAGA</name>
<proteinExistence type="predicted"/>
<accession>A0A3N0YAS5</accession>
<evidence type="ECO:0000313" key="2">
    <source>
        <dbReference type="Proteomes" id="UP000281406"/>
    </source>
</evidence>
<keyword evidence="2" id="KW-1185">Reference proteome</keyword>
<dbReference type="EMBL" id="RJVU01048406">
    <property type="protein sequence ID" value="ROL43343.1"/>
    <property type="molecule type" value="Genomic_DNA"/>
</dbReference>
<dbReference type="AlphaFoldDB" id="A0A3N0YAS5"/>
<dbReference type="Proteomes" id="UP000281406">
    <property type="component" value="Unassembled WGS sequence"/>
</dbReference>
<protein>
    <submittedName>
        <fullName evidence="1">Uncharacterized protein</fullName>
    </submittedName>
</protein>
<gene>
    <name evidence="1" type="ORF">DPX16_17164</name>
</gene>
<comment type="caution">
    <text evidence="1">The sequence shown here is derived from an EMBL/GenBank/DDBJ whole genome shotgun (WGS) entry which is preliminary data.</text>
</comment>
<sequence>MIQSGIFNFSARSHTLYMCVWTATVNECCPERARTRHVDCPVLIETKNSDPGAVAYIGRNLVRVVIIAAQSVLCSRRVLPLMPTEDVSAAAEMLDRGATRGSLEQSPNVMSLLERE</sequence>
<organism evidence="1 2">
    <name type="scientific">Anabarilius grahami</name>
    <name type="common">Kanglang fish</name>
    <name type="synonym">Barilius grahami</name>
    <dbReference type="NCBI Taxonomy" id="495550"/>
    <lineage>
        <taxon>Eukaryota</taxon>
        <taxon>Metazoa</taxon>
        <taxon>Chordata</taxon>
        <taxon>Craniata</taxon>
        <taxon>Vertebrata</taxon>
        <taxon>Euteleostomi</taxon>
        <taxon>Actinopterygii</taxon>
        <taxon>Neopterygii</taxon>
        <taxon>Teleostei</taxon>
        <taxon>Ostariophysi</taxon>
        <taxon>Cypriniformes</taxon>
        <taxon>Xenocyprididae</taxon>
        <taxon>Xenocypridinae</taxon>
        <taxon>Xenocypridinae incertae sedis</taxon>
        <taxon>Anabarilius</taxon>
    </lineage>
</organism>
<evidence type="ECO:0000313" key="1">
    <source>
        <dbReference type="EMBL" id="ROL43343.1"/>
    </source>
</evidence>
<reference evidence="1 2" key="1">
    <citation type="submission" date="2018-10" db="EMBL/GenBank/DDBJ databases">
        <title>Genome assembly for a Yunnan-Guizhou Plateau 3E fish, Anabarilius grahami (Regan), and its evolutionary and genetic applications.</title>
        <authorList>
            <person name="Jiang W."/>
        </authorList>
    </citation>
    <scope>NUCLEOTIDE SEQUENCE [LARGE SCALE GENOMIC DNA]</scope>
    <source>
        <strain evidence="1">AG-KIZ</strain>
        <tissue evidence="1">Muscle</tissue>
    </source>
</reference>